<evidence type="ECO:0000256" key="2">
    <source>
        <dbReference type="ARBA" id="ARBA00022448"/>
    </source>
</evidence>
<dbReference type="GO" id="GO:0043130">
    <property type="term" value="F:ubiquitin binding"/>
    <property type="evidence" value="ECO:0007669"/>
    <property type="project" value="UniProtKB-UniRule"/>
</dbReference>
<gene>
    <name evidence="13" type="ORF">C1645_814023</name>
</gene>
<dbReference type="SUPFAM" id="SSF46785">
    <property type="entry name" value="Winged helix' DNA-binding domain"/>
    <property type="match status" value="2"/>
</dbReference>
<comment type="subcellular location">
    <subcellularLocation>
        <location evidence="10">Cytoplasm</location>
    </subcellularLocation>
    <subcellularLocation>
        <location evidence="10">Endosome</location>
    </subcellularLocation>
</comment>
<evidence type="ECO:0000313" key="14">
    <source>
        <dbReference type="Proteomes" id="UP000265703"/>
    </source>
</evidence>
<dbReference type="InterPro" id="IPR036388">
    <property type="entry name" value="WH-like_DNA-bd_sf"/>
</dbReference>
<dbReference type="Pfam" id="PF00641">
    <property type="entry name" value="Zn_ribbon_RanBP"/>
    <property type="match status" value="1"/>
</dbReference>
<dbReference type="InterPro" id="IPR021648">
    <property type="entry name" value="GLUE_dom"/>
</dbReference>
<keyword evidence="3" id="KW-0479">Metal-binding</keyword>
<feature type="domain" description="GLUE N-terminal" evidence="12">
    <location>
        <begin position="7"/>
        <end position="281"/>
    </location>
</feature>
<dbReference type="SUPFAM" id="SSF50729">
    <property type="entry name" value="PH domain-like"/>
    <property type="match status" value="1"/>
</dbReference>
<dbReference type="FunFam" id="1.10.10.10:FF:000165">
    <property type="entry name" value="Vacuolar protein sorting protein (Vps36)"/>
    <property type="match status" value="1"/>
</dbReference>
<dbReference type="PANTHER" id="PTHR13128">
    <property type="entry name" value="VACUOLAR PROTEIN-SORTING-ASSOCIATED PROTEIN 36"/>
    <property type="match status" value="1"/>
</dbReference>
<dbReference type="Gene3D" id="1.10.10.10">
    <property type="entry name" value="Winged helix-like DNA-binding domain superfamily/Winged helix DNA-binding domain"/>
    <property type="match status" value="2"/>
</dbReference>
<organism evidence="13 14">
    <name type="scientific">Glomus cerebriforme</name>
    <dbReference type="NCBI Taxonomy" id="658196"/>
    <lineage>
        <taxon>Eukaryota</taxon>
        <taxon>Fungi</taxon>
        <taxon>Fungi incertae sedis</taxon>
        <taxon>Mucoromycota</taxon>
        <taxon>Glomeromycotina</taxon>
        <taxon>Glomeromycetes</taxon>
        <taxon>Glomerales</taxon>
        <taxon>Glomeraceae</taxon>
        <taxon>Glomus</taxon>
    </lineage>
</organism>
<evidence type="ECO:0000256" key="9">
    <source>
        <dbReference type="PROSITE-ProRule" id="PRU00322"/>
    </source>
</evidence>
<evidence type="ECO:0000259" key="12">
    <source>
        <dbReference type="PROSITE" id="PS51495"/>
    </source>
</evidence>
<comment type="function">
    <text evidence="10">Component of the ESCRT-II complex (endosomal sorting complex required for transport II), which is required for multivesicular body (MVB) formation and sorting of endosomal cargo proteins into MVBs.</text>
</comment>
<dbReference type="PROSITE" id="PS51495">
    <property type="entry name" value="GLUE"/>
    <property type="match status" value="1"/>
</dbReference>
<keyword evidence="6" id="KW-0862">Zinc</keyword>
<dbReference type="GO" id="GO:0032266">
    <property type="term" value="F:phosphatidylinositol-3-phosphate binding"/>
    <property type="evidence" value="ECO:0007669"/>
    <property type="project" value="UniProtKB-UniRule"/>
</dbReference>
<dbReference type="EMBL" id="QKYT01000029">
    <property type="protein sequence ID" value="RIA97448.1"/>
    <property type="molecule type" value="Genomic_DNA"/>
</dbReference>
<comment type="similarity">
    <text evidence="1 10">Belongs to the VPS36 family.</text>
</comment>
<dbReference type="InterPro" id="IPR011993">
    <property type="entry name" value="PH-like_dom_sf"/>
</dbReference>
<evidence type="ECO:0000256" key="3">
    <source>
        <dbReference type="ARBA" id="ARBA00022723"/>
    </source>
</evidence>
<reference evidence="13 14" key="1">
    <citation type="submission" date="2018-06" db="EMBL/GenBank/DDBJ databases">
        <title>Comparative genomics reveals the genomic features of Rhizophagus irregularis, R. cerebriforme, R. diaphanum and Gigaspora rosea, and their symbiotic lifestyle signature.</title>
        <authorList>
            <person name="Morin E."/>
            <person name="San Clemente H."/>
            <person name="Chen E.C.H."/>
            <person name="De La Providencia I."/>
            <person name="Hainaut M."/>
            <person name="Kuo A."/>
            <person name="Kohler A."/>
            <person name="Murat C."/>
            <person name="Tang N."/>
            <person name="Roy S."/>
            <person name="Loubradou J."/>
            <person name="Henrissat B."/>
            <person name="Grigoriev I.V."/>
            <person name="Corradi N."/>
            <person name="Roux C."/>
            <person name="Martin F.M."/>
        </authorList>
    </citation>
    <scope>NUCLEOTIDE SEQUENCE [LARGE SCALE GENOMIC DNA]</scope>
    <source>
        <strain evidence="13 14">DAOM 227022</strain>
    </source>
</reference>
<name>A0A397THB4_9GLOM</name>
<evidence type="ECO:0000256" key="8">
    <source>
        <dbReference type="ARBA" id="ARBA00023054"/>
    </source>
</evidence>
<evidence type="ECO:0000256" key="1">
    <source>
        <dbReference type="ARBA" id="ARBA00009697"/>
    </source>
</evidence>
<keyword evidence="10" id="KW-0963">Cytoplasm</keyword>
<sequence length="523" mass="58344">MDRFTRVDLTSTLRPILGEGETILAIQDNVGLYDGNEKAAGYMCGKVYLTSHRIIYVDSEQPNTNSIGVEIKLIKGREFYTGFVKSSPKITLKFSDSNNNLYNNNSSPSTSTLSLQNTLSSTWICTICSYSNKPQNIKCQVCGVKRPENLTSSTPPSALSLTSISFAAGTPSQQTITHQSSFNNNIIETSIDESDGIACPKCTFLNHPSMIRCELCDAELGTFKIDGFKNDNDVTLGNRVSGKSKEDFIKLAFRNGGVAAFYDKMKQAMNMKEWEKPESTKSPTDFDPVRGGISGIMRSAEKNKKEQDEYLNQAFKDIESLKTITEEMVKLAQSINARLSKESVESQASADEISNFKTNLFKLGITKDEAGATYHQELARELAEFLENVLNKEDGMMSLTDIYCIFNRARGVALISPNDLYKACSLFERLNLPFRLRKYESGLLVVHLLAHSDDQIAQRILECIQSKGSLSAIELASIEQKSVVLVNEQLQMVEDKGLICRDESVEGIRYYDNLIINYVWKGN</sequence>
<keyword evidence="14" id="KW-1185">Reference proteome</keyword>
<dbReference type="GO" id="GO:0043328">
    <property type="term" value="P:protein transport to vacuole involved in ubiquitin-dependent protein catabolic process via the multivesicular body sorting pathway"/>
    <property type="evidence" value="ECO:0007669"/>
    <property type="project" value="UniProtKB-UniRule"/>
</dbReference>
<evidence type="ECO:0000256" key="6">
    <source>
        <dbReference type="ARBA" id="ARBA00022833"/>
    </source>
</evidence>
<dbReference type="PROSITE" id="PS50199">
    <property type="entry name" value="ZF_RANBP2_2"/>
    <property type="match status" value="1"/>
</dbReference>
<dbReference type="InterPro" id="IPR036443">
    <property type="entry name" value="Znf_RanBP2_sf"/>
</dbReference>
<dbReference type="InterPro" id="IPR036390">
    <property type="entry name" value="WH_DNA-bd_sf"/>
</dbReference>
<dbReference type="GO" id="GO:0031902">
    <property type="term" value="C:late endosome membrane"/>
    <property type="evidence" value="ECO:0007669"/>
    <property type="project" value="UniProtKB-UniRule"/>
</dbReference>
<dbReference type="STRING" id="658196.A0A397THB4"/>
<dbReference type="GO" id="GO:0000814">
    <property type="term" value="C:ESCRT II complex"/>
    <property type="evidence" value="ECO:0007669"/>
    <property type="project" value="UniProtKB-UniRule"/>
</dbReference>
<dbReference type="Gene3D" id="2.30.30.380">
    <property type="entry name" value="Zn-finger domain of Sec23/24"/>
    <property type="match status" value="1"/>
</dbReference>
<dbReference type="InterPro" id="IPR001876">
    <property type="entry name" value="Znf_RanBP2"/>
</dbReference>
<comment type="subunit">
    <text evidence="10">Component of the endosomal sorting complex required for transport II (ESCRT-II).</text>
</comment>
<dbReference type="GO" id="GO:0008270">
    <property type="term" value="F:zinc ion binding"/>
    <property type="evidence" value="ECO:0007669"/>
    <property type="project" value="UniProtKB-KW"/>
</dbReference>
<dbReference type="AlphaFoldDB" id="A0A397THB4"/>
<keyword evidence="5 9" id="KW-0863">Zinc-finger</keyword>
<feature type="domain" description="RanBP2-type" evidence="11">
    <location>
        <begin position="119"/>
        <end position="148"/>
    </location>
</feature>
<evidence type="ECO:0000313" key="13">
    <source>
        <dbReference type="EMBL" id="RIA97448.1"/>
    </source>
</evidence>
<keyword evidence="2 10" id="KW-0813">Transport</keyword>
<dbReference type="Gene3D" id="2.30.29.30">
    <property type="entry name" value="Pleckstrin-homology domain (PH domain)/Phosphotyrosine-binding domain (PTB)"/>
    <property type="match status" value="2"/>
</dbReference>
<dbReference type="Pfam" id="PF04157">
    <property type="entry name" value="EAP30"/>
    <property type="match status" value="1"/>
</dbReference>
<dbReference type="InterPro" id="IPR037855">
    <property type="entry name" value="Vps36"/>
</dbReference>
<evidence type="ECO:0000256" key="7">
    <source>
        <dbReference type="ARBA" id="ARBA00022927"/>
    </source>
</evidence>
<proteinExistence type="inferred from homology"/>
<dbReference type="InterPro" id="IPR040608">
    <property type="entry name" value="Snf8/Vps36"/>
</dbReference>
<accession>A0A397THB4</accession>
<evidence type="ECO:0000256" key="10">
    <source>
        <dbReference type="RuleBase" id="RU367095"/>
    </source>
</evidence>
<dbReference type="PROSITE" id="PS01358">
    <property type="entry name" value="ZF_RANBP2_1"/>
    <property type="match status" value="1"/>
</dbReference>
<comment type="caution">
    <text evidence="13">The sequence shown here is derived from an EMBL/GenBank/DDBJ whole genome shotgun (WGS) entry which is preliminary data.</text>
</comment>
<evidence type="ECO:0000256" key="5">
    <source>
        <dbReference type="ARBA" id="ARBA00022771"/>
    </source>
</evidence>
<dbReference type="Proteomes" id="UP000265703">
    <property type="component" value="Unassembled WGS sequence"/>
</dbReference>
<dbReference type="SMART" id="SM00547">
    <property type="entry name" value="ZnF_RBZ"/>
    <property type="match status" value="2"/>
</dbReference>
<protein>
    <recommendedName>
        <fullName evidence="10">Vacuolar protein-sorting-associated protein 36</fullName>
    </recommendedName>
    <alternativeName>
        <fullName evidence="10">ESCRT-II complex subunit VPS36</fullName>
    </alternativeName>
</protein>
<keyword evidence="4 10" id="KW-0967">Endosome</keyword>
<evidence type="ECO:0000259" key="11">
    <source>
        <dbReference type="PROSITE" id="PS50199"/>
    </source>
</evidence>
<dbReference type="OrthoDB" id="271448at2759"/>
<keyword evidence="8" id="KW-0175">Coiled coil</keyword>
<evidence type="ECO:0000256" key="4">
    <source>
        <dbReference type="ARBA" id="ARBA00022753"/>
    </source>
</evidence>
<dbReference type="Gene3D" id="6.10.140.260">
    <property type="match status" value="1"/>
</dbReference>
<dbReference type="SUPFAM" id="SSF90209">
    <property type="entry name" value="Ran binding protein zinc finger-like"/>
    <property type="match status" value="1"/>
</dbReference>
<dbReference type="PANTHER" id="PTHR13128:SF12">
    <property type="entry name" value="VACUOLAR PROTEIN-SORTING-ASSOCIATED PROTEIN 36"/>
    <property type="match status" value="1"/>
</dbReference>
<keyword evidence="7 10" id="KW-0653">Protein transport</keyword>
<dbReference type="Pfam" id="PF11605">
    <property type="entry name" value="Vps36_ESCRT-II"/>
    <property type="match status" value="1"/>
</dbReference>